<dbReference type="Pfam" id="PF01913">
    <property type="entry name" value="FTR"/>
    <property type="match status" value="1"/>
</dbReference>
<dbReference type="InterPro" id="IPR014053">
    <property type="entry name" value="ForMFR_H4MPT_ForTrfase"/>
</dbReference>
<dbReference type="InterPro" id="IPR023447">
    <property type="entry name" value="ForMFR_H4MPT_ForTrfase_fd-like"/>
</dbReference>
<dbReference type="EC" id="2.3.1.101" evidence="5"/>
<dbReference type="InterPro" id="IPR022667">
    <property type="entry name" value="ForMFR_H4MPT_ForTrfase_N"/>
</dbReference>
<evidence type="ECO:0000259" key="3">
    <source>
        <dbReference type="Pfam" id="PF01913"/>
    </source>
</evidence>
<comment type="similarity">
    <text evidence="1">Belongs to the FTR family.</text>
</comment>
<dbReference type="Gene3D" id="3.30.70.520">
    <property type="match status" value="2"/>
</dbReference>
<sequence>MKLNSVVIDNTFAEAFKMRYVRLLVTAIDAHWLQAAISASTGCATSIIGCTVEAGLESCTNETPDGRPGAFLLFFAREREILEKELIKRIGQTLLTCPTVSVFNGSSGGELANIGARLRYFGDGHETEGEAYGRNVWEIPVSEGKFIVETKISINEGVAGGVFLIMAKTQSAGLSAAKAAVEAIAPLPGTITPFPGGVCRAASRIGSKYPFLKASTNTKFVPSLGPTLPAEVTCVYEIVINGVDEPSVKAAMREGILSAVREPLITMISAPNFEGRLGSIKLHLHDIAG</sequence>
<feature type="domain" description="Formylmethanofuran: tetrahydromethanopterin formyltransferase Ftr N-terminal" evidence="3">
    <location>
        <begin position="1"/>
        <end position="141"/>
    </location>
</feature>
<dbReference type="NCBIfam" id="TIGR03119">
    <property type="entry name" value="one_C_fhcD"/>
    <property type="match status" value="1"/>
</dbReference>
<keyword evidence="2 5" id="KW-0808">Transferase</keyword>
<proteinExistence type="inferred from homology"/>
<dbReference type="NCBIfam" id="NF002554">
    <property type="entry name" value="PRK02114.1"/>
    <property type="match status" value="1"/>
</dbReference>
<feature type="domain" description="Formylmethanofuran: tetrahydromethanopterin formyltransferase Ftr C-terminal" evidence="4">
    <location>
        <begin position="144"/>
        <end position="287"/>
    </location>
</feature>
<keyword evidence="5" id="KW-0012">Acyltransferase</keyword>
<reference evidence="5" key="1">
    <citation type="submission" date="2018-06" db="EMBL/GenBank/DDBJ databases">
        <authorList>
            <person name="Zhirakovskaya E."/>
        </authorList>
    </citation>
    <scope>NUCLEOTIDE SEQUENCE</scope>
</reference>
<dbReference type="AlphaFoldDB" id="A0A3B1CLU2"/>
<dbReference type="GO" id="GO:0030270">
    <property type="term" value="F:formylmethanofuran-tetrahydromethanopterin N-formyltransferase activity"/>
    <property type="evidence" value="ECO:0007669"/>
    <property type="project" value="UniProtKB-EC"/>
</dbReference>
<name>A0A3B1CLU2_9ZZZZ</name>
<dbReference type="GO" id="GO:0006730">
    <property type="term" value="P:one-carbon metabolic process"/>
    <property type="evidence" value="ECO:0007669"/>
    <property type="project" value="InterPro"/>
</dbReference>
<accession>A0A3B1CLU2</accession>
<dbReference type="EMBL" id="UOGC01000152">
    <property type="protein sequence ID" value="VAX23610.1"/>
    <property type="molecule type" value="Genomic_DNA"/>
</dbReference>
<organism evidence="5">
    <name type="scientific">hydrothermal vent metagenome</name>
    <dbReference type="NCBI Taxonomy" id="652676"/>
    <lineage>
        <taxon>unclassified sequences</taxon>
        <taxon>metagenomes</taxon>
        <taxon>ecological metagenomes</taxon>
    </lineage>
</organism>
<evidence type="ECO:0000259" key="4">
    <source>
        <dbReference type="Pfam" id="PF02741"/>
    </source>
</evidence>
<dbReference type="InterPro" id="IPR002770">
    <property type="entry name" value="ForMFR_H4MPT_ForTrfase_C"/>
</dbReference>
<evidence type="ECO:0000313" key="5">
    <source>
        <dbReference type="EMBL" id="VAX23610.1"/>
    </source>
</evidence>
<evidence type="ECO:0000256" key="1">
    <source>
        <dbReference type="ARBA" id="ARBA00006770"/>
    </source>
</evidence>
<evidence type="ECO:0000256" key="2">
    <source>
        <dbReference type="ARBA" id="ARBA00022679"/>
    </source>
</evidence>
<dbReference type="SUPFAM" id="SSF55112">
    <property type="entry name" value="Formylmethanofuran:tetrahydromethanopterin formyltransferase"/>
    <property type="match status" value="2"/>
</dbReference>
<dbReference type="Pfam" id="PF02741">
    <property type="entry name" value="FTR_C"/>
    <property type="match status" value="1"/>
</dbReference>
<protein>
    <submittedName>
        <fullName evidence="5">Formylmethanofuran--tetrahydromethanopterin N-formyltransferase</fullName>
        <ecNumber evidence="5">2.3.1.101</ecNumber>
    </submittedName>
</protein>
<gene>
    <name evidence="5" type="ORF">MNBD_NITROSPINAE01-374</name>
</gene>